<accession>A0A1V4KLT3</accession>
<dbReference type="AlphaFoldDB" id="A0A1V4KLT3"/>
<name>A0A1V4KLT3_PATFA</name>
<sequence length="105" mass="12235">MALSTTGFPASHAEGLQRGRFDLELQLGFWLSMEEKVQHPHNSSQQIWGSEEQIFVCIGYFQLSFCYEIQIVFWKYGGFDELQEKHRIYHFEKLCEASALGLDLL</sequence>
<keyword evidence="2" id="KW-1185">Reference proteome</keyword>
<evidence type="ECO:0000313" key="1">
    <source>
        <dbReference type="EMBL" id="OPJ85369.1"/>
    </source>
</evidence>
<proteinExistence type="predicted"/>
<protein>
    <submittedName>
        <fullName evidence="1">Uncharacterized protein</fullName>
    </submittedName>
</protein>
<evidence type="ECO:0000313" key="2">
    <source>
        <dbReference type="Proteomes" id="UP000190648"/>
    </source>
</evidence>
<dbReference type="EMBL" id="LSYS01002888">
    <property type="protein sequence ID" value="OPJ85369.1"/>
    <property type="molecule type" value="Genomic_DNA"/>
</dbReference>
<comment type="caution">
    <text evidence="1">The sequence shown here is derived from an EMBL/GenBank/DDBJ whole genome shotgun (WGS) entry which is preliminary data.</text>
</comment>
<dbReference type="Proteomes" id="UP000190648">
    <property type="component" value="Unassembled WGS sequence"/>
</dbReference>
<reference evidence="1 2" key="1">
    <citation type="submission" date="2016-02" db="EMBL/GenBank/DDBJ databases">
        <title>Band-tailed pigeon sequencing and assembly.</title>
        <authorList>
            <person name="Soares A.E."/>
            <person name="Novak B.J."/>
            <person name="Rice E.S."/>
            <person name="O'Connell B."/>
            <person name="Chang D."/>
            <person name="Weber S."/>
            <person name="Shapiro B."/>
        </authorList>
    </citation>
    <scope>NUCLEOTIDE SEQUENCE [LARGE SCALE GENOMIC DNA]</scope>
    <source>
        <strain evidence="1">BTP2013</strain>
        <tissue evidence="1">Blood</tissue>
    </source>
</reference>
<gene>
    <name evidence="1" type="ORF">AV530_011790</name>
</gene>
<organism evidence="1 2">
    <name type="scientific">Patagioenas fasciata monilis</name>
    <dbReference type="NCBI Taxonomy" id="372326"/>
    <lineage>
        <taxon>Eukaryota</taxon>
        <taxon>Metazoa</taxon>
        <taxon>Chordata</taxon>
        <taxon>Craniata</taxon>
        <taxon>Vertebrata</taxon>
        <taxon>Euteleostomi</taxon>
        <taxon>Archelosauria</taxon>
        <taxon>Archosauria</taxon>
        <taxon>Dinosauria</taxon>
        <taxon>Saurischia</taxon>
        <taxon>Theropoda</taxon>
        <taxon>Coelurosauria</taxon>
        <taxon>Aves</taxon>
        <taxon>Neognathae</taxon>
        <taxon>Neoaves</taxon>
        <taxon>Columbimorphae</taxon>
        <taxon>Columbiformes</taxon>
        <taxon>Columbidae</taxon>
        <taxon>Patagioenas</taxon>
    </lineage>
</organism>